<evidence type="ECO:0000256" key="11">
    <source>
        <dbReference type="ARBA" id="ARBA00022989"/>
    </source>
</evidence>
<dbReference type="InterPro" id="IPR023298">
    <property type="entry name" value="ATPase_P-typ_TM_dom_sf"/>
</dbReference>
<evidence type="ECO:0000256" key="2">
    <source>
        <dbReference type="ARBA" id="ARBA00012790"/>
    </source>
</evidence>
<dbReference type="InterPro" id="IPR001757">
    <property type="entry name" value="P_typ_ATPase"/>
</dbReference>
<dbReference type="GO" id="GO:0005388">
    <property type="term" value="F:P-type calcium transporter activity"/>
    <property type="evidence" value="ECO:0007669"/>
    <property type="project" value="UniProtKB-EC"/>
</dbReference>
<dbReference type="SFLD" id="SFLDS00003">
    <property type="entry name" value="Haloacid_Dehalogenase"/>
    <property type="match status" value="1"/>
</dbReference>
<dbReference type="Gene3D" id="3.40.50.1000">
    <property type="entry name" value="HAD superfamily/HAD-like"/>
    <property type="match status" value="1"/>
</dbReference>
<evidence type="ECO:0000256" key="3">
    <source>
        <dbReference type="ARBA" id="ARBA00022448"/>
    </source>
</evidence>
<keyword evidence="11 18" id="KW-1133">Transmembrane helix</keyword>
<evidence type="ECO:0000313" key="21">
    <source>
        <dbReference type="Proteomes" id="UP000799118"/>
    </source>
</evidence>
<dbReference type="AlphaFoldDB" id="A0A6A4I7I3"/>
<sequence>MPHPRFSSLGNGPGYERKRANLTIAADPPHASSSTAFSRHLNNFSSPVGLSMTGFGQSQRSPSPPASAYFPLLSADPNNPNLRPTADADAHFAYSTTFRRHNVENSLGSPAQLASEAHSLWSRVLSTVTGQPSQEERLENGRETPAIGRPAQSTTGTASEKFAHTSVDDTVNIFRTSAATGLLLSDIPHLISEHGYNEFSVSSPEPLLLKFAKTIYESPLILLLCGSATVSAIMGNVDDAISITVAVLIVLTVGFVQERRSEKSLEALNKLVPHHCHVIRSSQTHHILANELVPGDLVSFTTGDRIPADIRIISAVDLEIDESSLTGETEARSKNSDTCHFDTSPQGHGGINGVTVGEPVALADRSCVAYMGTLVRNGRGTGVVIATGTSTEFGIIFSMMQDVEEKRTPLQLSMDELAQKLSILSFGVIGVICLIGVLQRRSWLDMFTIGVSLAVAAIPEGLPIVTTVTLALGVLRMSKRKAIVKKLHSVESLGSVSVICSDKTGTLTKNEQTVTEAYAVDEVLVLDPTSSKFVNGHLSPALVKMIDIGAICNNAQVTRNEDNAPVIVGQSTDVALLNILSVVGLPNKRDTFKRISERPFNSEQKFMAVSGVHLDPSGAAGGREMCYMKGSIDAVLEKCKYYYVNEDSTPILDENMRNVILGRAQAMASRGLRVLTMAYGYGSVEAAAPRNGSSRSSSPSGRSTPPSSMSTSNMVFVGFQAMYDPPRPGVSDSIGLLQSGGVQVVMITGDAEQTALSIAQKLGLRVGPTHGHGGGADHAMGGRGRTGSVASAAGASAYCLTGKAIDQMSEAQLKERVGSVSVFARTTPRHKMAIVKAFQSRGEVVAMTGDGVNDAPALKMADIGVSMGKSGTDVAKEAADVILVDDNFSTILFAVEEGKSIFHNIQNFLSFQLSTAAAALTLITLSTMLGFANPLNAMQILFINILMDGPPSQSLGVDPVDPSIMRKPPRKKNAPIITRRLLYRVLFSASMIVAGTLFVYIFALSDDRMSRREQTMTFTSFVFLDLVSAIQNRGINCGLTQNKMLVTTVSISAVTQLALVYVPFMQRIFQTDALDSKDMTVLLMLAATSACLHEIRRRWERRTTAAGGSEDESWAGVVQNRV</sequence>
<dbReference type="Pfam" id="PF00690">
    <property type="entry name" value="Cation_ATPase_N"/>
    <property type="match status" value="1"/>
</dbReference>
<evidence type="ECO:0000256" key="17">
    <source>
        <dbReference type="SAM" id="MobiDB-lite"/>
    </source>
</evidence>
<dbReference type="GO" id="GO:0016887">
    <property type="term" value="F:ATP hydrolysis activity"/>
    <property type="evidence" value="ECO:0007669"/>
    <property type="project" value="InterPro"/>
</dbReference>
<keyword evidence="4" id="KW-0597">Phosphoprotein</keyword>
<evidence type="ECO:0000256" key="14">
    <source>
        <dbReference type="ARBA" id="ARBA00038148"/>
    </source>
</evidence>
<keyword evidence="6 18" id="KW-0812">Transmembrane</keyword>
<accession>A0A6A4I7I3</accession>
<dbReference type="InterPro" id="IPR008250">
    <property type="entry name" value="ATPase_P-typ_transduc_dom_A_sf"/>
</dbReference>
<dbReference type="PANTHER" id="PTHR42861">
    <property type="entry name" value="CALCIUM-TRANSPORTING ATPASE"/>
    <property type="match status" value="1"/>
</dbReference>
<comment type="subcellular location">
    <subcellularLocation>
        <location evidence="1">Endomembrane system</location>
        <topology evidence="1">Multi-pass membrane protein</topology>
    </subcellularLocation>
</comment>
<dbReference type="InterPro" id="IPR004014">
    <property type="entry name" value="ATPase_P-typ_cation-transptr_N"/>
</dbReference>
<comment type="catalytic activity">
    <reaction evidence="15">
        <text>Ca(2+)(in) + ATP + H2O = Ca(2+)(out) + ADP + phosphate + H(+)</text>
        <dbReference type="Rhea" id="RHEA:18105"/>
        <dbReference type="ChEBI" id="CHEBI:15377"/>
        <dbReference type="ChEBI" id="CHEBI:15378"/>
        <dbReference type="ChEBI" id="CHEBI:29108"/>
        <dbReference type="ChEBI" id="CHEBI:30616"/>
        <dbReference type="ChEBI" id="CHEBI:43474"/>
        <dbReference type="ChEBI" id="CHEBI:456216"/>
        <dbReference type="EC" id="7.2.2.10"/>
    </reaction>
</comment>
<dbReference type="GO" id="GO:0005524">
    <property type="term" value="F:ATP binding"/>
    <property type="evidence" value="ECO:0007669"/>
    <property type="project" value="UniProtKB-KW"/>
</dbReference>
<feature type="domain" description="Cation-transporting P-type ATPase N-terminal" evidence="19">
    <location>
        <begin position="161"/>
        <end position="236"/>
    </location>
</feature>
<dbReference type="InterPro" id="IPR023214">
    <property type="entry name" value="HAD_sf"/>
</dbReference>
<evidence type="ECO:0000256" key="16">
    <source>
        <dbReference type="ARBA" id="ARBA00067949"/>
    </source>
</evidence>
<evidence type="ECO:0000259" key="19">
    <source>
        <dbReference type="SMART" id="SM00831"/>
    </source>
</evidence>
<dbReference type="GO" id="GO:0012505">
    <property type="term" value="C:endomembrane system"/>
    <property type="evidence" value="ECO:0007669"/>
    <property type="project" value="UniProtKB-SubCell"/>
</dbReference>
<evidence type="ECO:0000256" key="1">
    <source>
        <dbReference type="ARBA" id="ARBA00004127"/>
    </source>
</evidence>
<reference evidence="20" key="1">
    <citation type="journal article" date="2019" name="Environ. Microbiol.">
        <title>Fungal ecological strategies reflected in gene transcription - a case study of two litter decomposers.</title>
        <authorList>
            <person name="Barbi F."/>
            <person name="Kohler A."/>
            <person name="Barry K."/>
            <person name="Baskaran P."/>
            <person name="Daum C."/>
            <person name="Fauchery L."/>
            <person name="Ihrmark K."/>
            <person name="Kuo A."/>
            <person name="LaButti K."/>
            <person name="Lipzen A."/>
            <person name="Morin E."/>
            <person name="Grigoriev I.V."/>
            <person name="Henrissat B."/>
            <person name="Lindahl B."/>
            <person name="Martin F."/>
        </authorList>
    </citation>
    <scope>NUCLEOTIDE SEQUENCE</scope>
    <source>
        <strain evidence="20">JB14</strain>
    </source>
</reference>
<evidence type="ECO:0000313" key="20">
    <source>
        <dbReference type="EMBL" id="KAE9404764.1"/>
    </source>
</evidence>
<dbReference type="InterPro" id="IPR044492">
    <property type="entry name" value="P_typ_ATPase_HD_dom"/>
</dbReference>
<gene>
    <name evidence="20" type="ORF">BT96DRAFT_916641</name>
</gene>
<organism evidence="20 21">
    <name type="scientific">Gymnopus androsaceus JB14</name>
    <dbReference type="NCBI Taxonomy" id="1447944"/>
    <lineage>
        <taxon>Eukaryota</taxon>
        <taxon>Fungi</taxon>
        <taxon>Dikarya</taxon>
        <taxon>Basidiomycota</taxon>
        <taxon>Agaricomycotina</taxon>
        <taxon>Agaricomycetes</taxon>
        <taxon>Agaricomycetidae</taxon>
        <taxon>Agaricales</taxon>
        <taxon>Marasmiineae</taxon>
        <taxon>Omphalotaceae</taxon>
        <taxon>Gymnopus</taxon>
    </lineage>
</organism>
<dbReference type="SUPFAM" id="SSF81653">
    <property type="entry name" value="Calcium ATPase, transduction domain A"/>
    <property type="match status" value="1"/>
</dbReference>
<dbReference type="GO" id="GO:0005384">
    <property type="term" value="F:manganese ion transmembrane transporter activity"/>
    <property type="evidence" value="ECO:0007669"/>
    <property type="project" value="UniProtKB-ARBA"/>
</dbReference>
<dbReference type="InterPro" id="IPR036412">
    <property type="entry name" value="HAD-like_sf"/>
</dbReference>
<feature type="transmembrane region" description="Helical" evidence="18">
    <location>
        <begin position="421"/>
        <end position="439"/>
    </location>
</feature>
<feature type="transmembrane region" description="Helical" evidence="18">
    <location>
        <begin position="451"/>
        <end position="475"/>
    </location>
</feature>
<dbReference type="Pfam" id="PF00122">
    <property type="entry name" value="E1-E2_ATPase"/>
    <property type="match status" value="1"/>
</dbReference>
<dbReference type="Gene3D" id="1.20.1110.10">
    <property type="entry name" value="Calcium-transporting ATPase, transmembrane domain"/>
    <property type="match status" value="1"/>
</dbReference>
<evidence type="ECO:0000256" key="15">
    <source>
        <dbReference type="ARBA" id="ARBA00048694"/>
    </source>
</evidence>
<evidence type="ECO:0000256" key="7">
    <source>
        <dbReference type="ARBA" id="ARBA00022741"/>
    </source>
</evidence>
<name>A0A6A4I7I3_9AGAR</name>
<comment type="similarity">
    <text evidence="14">Belongs to the cation transport ATPase (P-type) (TC 3.A.3) family.</text>
</comment>
<evidence type="ECO:0000256" key="8">
    <source>
        <dbReference type="ARBA" id="ARBA00022837"/>
    </source>
</evidence>
<evidence type="ECO:0000256" key="4">
    <source>
        <dbReference type="ARBA" id="ARBA00022553"/>
    </source>
</evidence>
<dbReference type="FunFam" id="2.70.150.10:FF:000008">
    <property type="entry name" value="Calcium-transporting ATPase"/>
    <property type="match status" value="1"/>
</dbReference>
<keyword evidence="5" id="KW-0109">Calcium transport</keyword>
<dbReference type="OrthoDB" id="3352408at2759"/>
<dbReference type="Proteomes" id="UP000799118">
    <property type="component" value="Unassembled WGS sequence"/>
</dbReference>
<dbReference type="FunFam" id="3.40.50.1000:FF:000028">
    <property type="entry name" value="Calcium-transporting P-type ATPase, putative"/>
    <property type="match status" value="1"/>
</dbReference>
<dbReference type="SUPFAM" id="SSF81660">
    <property type="entry name" value="Metal cation-transporting ATPase, ATP-binding domain N"/>
    <property type="match status" value="1"/>
</dbReference>
<dbReference type="InterPro" id="IPR006068">
    <property type="entry name" value="ATPase_P-typ_cation-transptr_C"/>
</dbReference>
<keyword evidence="10" id="KW-1278">Translocase</keyword>
<keyword evidence="7" id="KW-0547">Nucleotide-binding</keyword>
<dbReference type="SUPFAM" id="SSF81665">
    <property type="entry name" value="Calcium ATPase, transmembrane domain M"/>
    <property type="match status" value="1"/>
</dbReference>
<dbReference type="InterPro" id="IPR023299">
    <property type="entry name" value="ATPase_P-typ_cyto_dom_N"/>
</dbReference>
<feature type="compositionally biased region" description="Low complexity" evidence="17">
    <location>
        <begin position="689"/>
        <end position="709"/>
    </location>
</feature>
<evidence type="ECO:0000256" key="10">
    <source>
        <dbReference type="ARBA" id="ARBA00022967"/>
    </source>
</evidence>
<keyword evidence="9" id="KW-0067">ATP-binding</keyword>
<evidence type="ECO:0000256" key="9">
    <source>
        <dbReference type="ARBA" id="ARBA00022840"/>
    </source>
</evidence>
<evidence type="ECO:0000256" key="6">
    <source>
        <dbReference type="ARBA" id="ARBA00022692"/>
    </source>
</evidence>
<keyword evidence="12" id="KW-0406">Ion transport</keyword>
<dbReference type="GO" id="GO:0005737">
    <property type="term" value="C:cytoplasm"/>
    <property type="evidence" value="ECO:0007669"/>
    <property type="project" value="UniProtKB-ARBA"/>
</dbReference>
<dbReference type="PRINTS" id="PR00119">
    <property type="entry name" value="CATATPASE"/>
</dbReference>
<feature type="transmembrane region" description="Helical" evidence="18">
    <location>
        <begin position="981"/>
        <end position="1003"/>
    </location>
</feature>
<dbReference type="NCBIfam" id="TIGR01494">
    <property type="entry name" value="ATPase_P-type"/>
    <property type="match status" value="2"/>
</dbReference>
<dbReference type="FunFam" id="3.40.50.1000:FF:000001">
    <property type="entry name" value="Phospholipid-transporting ATPase IC"/>
    <property type="match status" value="1"/>
</dbReference>
<feature type="region of interest" description="Disordered" evidence="17">
    <location>
        <begin position="686"/>
        <end position="709"/>
    </location>
</feature>
<dbReference type="Pfam" id="PF00689">
    <property type="entry name" value="Cation_ATPase_C"/>
    <property type="match status" value="1"/>
</dbReference>
<dbReference type="SFLD" id="SFLDG00002">
    <property type="entry name" value="C1.7:_P-type_atpase_like"/>
    <property type="match status" value="1"/>
</dbReference>
<dbReference type="InterPro" id="IPR018303">
    <property type="entry name" value="ATPase_P-typ_P_site"/>
</dbReference>
<dbReference type="InterPro" id="IPR059000">
    <property type="entry name" value="ATPase_P-type_domA"/>
</dbReference>
<dbReference type="EC" id="7.2.2.10" evidence="2"/>
<keyword evidence="13 18" id="KW-0472">Membrane</keyword>
<dbReference type="EMBL" id="ML769414">
    <property type="protein sequence ID" value="KAE9404764.1"/>
    <property type="molecule type" value="Genomic_DNA"/>
</dbReference>
<evidence type="ECO:0000256" key="13">
    <source>
        <dbReference type="ARBA" id="ARBA00023136"/>
    </source>
</evidence>
<dbReference type="SFLD" id="SFLDF00027">
    <property type="entry name" value="p-type_atpase"/>
    <property type="match status" value="1"/>
</dbReference>
<dbReference type="SUPFAM" id="SSF56784">
    <property type="entry name" value="HAD-like"/>
    <property type="match status" value="1"/>
</dbReference>
<dbReference type="Pfam" id="PF13246">
    <property type="entry name" value="Cation_ATPase"/>
    <property type="match status" value="1"/>
</dbReference>
<keyword evidence="21" id="KW-1185">Reference proteome</keyword>
<dbReference type="PROSITE" id="PS00154">
    <property type="entry name" value="ATPASE_E1_E2"/>
    <property type="match status" value="1"/>
</dbReference>
<dbReference type="SMART" id="SM00831">
    <property type="entry name" value="Cation_ATPase_N"/>
    <property type="match status" value="1"/>
</dbReference>
<feature type="region of interest" description="Disordered" evidence="17">
    <location>
        <begin position="128"/>
        <end position="159"/>
    </location>
</feature>
<keyword evidence="3" id="KW-0813">Transport</keyword>
<keyword evidence="8" id="KW-0106">Calcium</keyword>
<evidence type="ECO:0000256" key="18">
    <source>
        <dbReference type="SAM" id="Phobius"/>
    </source>
</evidence>
<evidence type="ECO:0000256" key="5">
    <source>
        <dbReference type="ARBA" id="ARBA00022568"/>
    </source>
</evidence>
<dbReference type="Gene3D" id="3.40.1110.10">
    <property type="entry name" value="Calcium-transporting ATPase, cytoplasmic domain N"/>
    <property type="match status" value="1"/>
</dbReference>
<protein>
    <recommendedName>
        <fullName evidence="16">Calcium-transporting ATPase 1</fullName>
        <ecNumber evidence="2">7.2.2.10</ecNumber>
    </recommendedName>
</protein>
<evidence type="ECO:0000256" key="12">
    <source>
        <dbReference type="ARBA" id="ARBA00023065"/>
    </source>
</evidence>
<dbReference type="GO" id="GO:0031090">
    <property type="term" value="C:organelle membrane"/>
    <property type="evidence" value="ECO:0007669"/>
    <property type="project" value="UniProtKB-ARBA"/>
</dbReference>
<dbReference type="Gene3D" id="2.70.150.10">
    <property type="entry name" value="Calcium-transporting ATPase, cytoplasmic transduction domain A"/>
    <property type="match status" value="1"/>
</dbReference>
<proteinExistence type="inferred from homology"/>